<sequence>MYPAHDNLYQEATLFDQAFAALGQRLRAWLPARAEQRWALAFRGQAALFALLGLGVLLHGLQAGAADASPLVALMASAGLMATAHFLFNIPRQAARPAAPARARREPAPAPVRDMHRNRPQPQPQPRVSPRDFLNELRQAGVNVRIAKALFTAGVRTPEAVRRSSDTALLAIHGVGPATLRRLRETFGE</sequence>
<dbReference type="GO" id="GO:0000166">
    <property type="term" value="F:nucleotide binding"/>
    <property type="evidence" value="ECO:0007669"/>
    <property type="project" value="InterPro"/>
</dbReference>
<dbReference type="Proteomes" id="UP000218765">
    <property type="component" value="Chromosome"/>
</dbReference>
<gene>
    <name evidence="3" type="ORF">FOKN1_0887</name>
</gene>
<feature type="transmembrane region" description="Helical" evidence="2">
    <location>
        <begin position="71"/>
        <end position="88"/>
    </location>
</feature>
<name>A0A1Z4VNU2_9GAMM</name>
<dbReference type="OrthoDB" id="7950977at2"/>
<keyword evidence="2" id="KW-0472">Membrane</keyword>
<accession>A0A1Z4VNU2</accession>
<evidence type="ECO:0008006" key="5">
    <source>
        <dbReference type="Google" id="ProtNLM"/>
    </source>
</evidence>
<dbReference type="RefSeq" id="WP_096365113.1">
    <property type="nucleotide sequence ID" value="NZ_AP018052.1"/>
</dbReference>
<reference evidence="3 4" key="1">
    <citation type="submission" date="2017-05" db="EMBL/GenBank/DDBJ databases">
        <title>Thiocyanate degradation by Thiohalobacter thiocyanaticus FOKN1.</title>
        <authorList>
            <person name="Oshiki M."/>
            <person name="Fukushima T."/>
            <person name="Kawano S."/>
            <person name="Nakagawa J."/>
        </authorList>
    </citation>
    <scope>NUCLEOTIDE SEQUENCE [LARGE SCALE GENOMIC DNA]</scope>
    <source>
        <strain evidence="3 4">FOKN1</strain>
    </source>
</reference>
<dbReference type="Pfam" id="PF14520">
    <property type="entry name" value="HHH_5"/>
    <property type="match status" value="1"/>
</dbReference>
<protein>
    <recommendedName>
        <fullName evidence="5">Helix-hairpin-helix domain-containing protein</fullName>
    </recommendedName>
</protein>
<evidence type="ECO:0000256" key="2">
    <source>
        <dbReference type="SAM" id="Phobius"/>
    </source>
</evidence>
<evidence type="ECO:0000256" key="1">
    <source>
        <dbReference type="SAM" id="MobiDB-lite"/>
    </source>
</evidence>
<dbReference type="Gene3D" id="1.10.150.20">
    <property type="entry name" value="5' to 3' exonuclease, C-terminal subdomain"/>
    <property type="match status" value="1"/>
</dbReference>
<dbReference type="KEGG" id="ttc:FOKN1_0887"/>
<dbReference type="SUPFAM" id="SSF47794">
    <property type="entry name" value="Rad51 N-terminal domain-like"/>
    <property type="match status" value="1"/>
</dbReference>
<dbReference type="EMBL" id="AP018052">
    <property type="protein sequence ID" value="BAZ93289.1"/>
    <property type="molecule type" value="Genomic_DNA"/>
</dbReference>
<dbReference type="InterPro" id="IPR010995">
    <property type="entry name" value="DNA_repair_Rad51/TF_NusA_a-hlx"/>
</dbReference>
<dbReference type="AlphaFoldDB" id="A0A1Z4VNU2"/>
<feature type="compositionally biased region" description="Basic and acidic residues" evidence="1">
    <location>
        <begin position="103"/>
        <end position="117"/>
    </location>
</feature>
<feature type="transmembrane region" description="Helical" evidence="2">
    <location>
        <begin position="46"/>
        <end position="65"/>
    </location>
</feature>
<keyword evidence="4" id="KW-1185">Reference proteome</keyword>
<keyword evidence="2" id="KW-1133">Transmembrane helix</keyword>
<keyword evidence="2" id="KW-0812">Transmembrane</keyword>
<evidence type="ECO:0000313" key="3">
    <source>
        <dbReference type="EMBL" id="BAZ93289.1"/>
    </source>
</evidence>
<feature type="region of interest" description="Disordered" evidence="1">
    <location>
        <begin position="97"/>
        <end position="130"/>
    </location>
</feature>
<proteinExistence type="predicted"/>
<evidence type="ECO:0000313" key="4">
    <source>
        <dbReference type="Proteomes" id="UP000218765"/>
    </source>
</evidence>
<organism evidence="3 4">
    <name type="scientific">Thiohalobacter thiocyanaticus</name>
    <dbReference type="NCBI Taxonomy" id="585455"/>
    <lineage>
        <taxon>Bacteria</taxon>
        <taxon>Pseudomonadati</taxon>
        <taxon>Pseudomonadota</taxon>
        <taxon>Gammaproteobacteria</taxon>
        <taxon>Thiohalobacterales</taxon>
        <taxon>Thiohalobacteraceae</taxon>
        <taxon>Thiohalobacter</taxon>
    </lineage>
</organism>